<evidence type="ECO:0000313" key="2">
    <source>
        <dbReference type="EMBL" id="GMS98084.1"/>
    </source>
</evidence>
<dbReference type="AlphaFoldDB" id="A0AAV5TUG5"/>
<name>A0AAV5TUG5_9BILA</name>
<sequence length="180" mass="19947">GAHQPSKDFCKWSWIDGEVPIDGKTYSNFVSAFPIPGIGNCSAMLTDSSSALWINEDCKDDALPFICRRIEYSTVPKDCPMDAPKAGEDIFSPGLHNSDVPCEYMLFVSANKLVELEVDNVIRFNYSNRFKIMTLVAAMNQDISLTGTINTPTKLKTDKTNVLRVNWKPNGTGSGRGFRV</sequence>
<proteinExistence type="predicted"/>
<keyword evidence="1" id="KW-1015">Disulfide bond</keyword>
<organism evidence="2 3">
    <name type="scientific">Pristionchus entomophagus</name>
    <dbReference type="NCBI Taxonomy" id="358040"/>
    <lineage>
        <taxon>Eukaryota</taxon>
        <taxon>Metazoa</taxon>
        <taxon>Ecdysozoa</taxon>
        <taxon>Nematoda</taxon>
        <taxon>Chromadorea</taxon>
        <taxon>Rhabditida</taxon>
        <taxon>Rhabditina</taxon>
        <taxon>Diplogasteromorpha</taxon>
        <taxon>Diplogasteroidea</taxon>
        <taxon>Neodiplogasteridae</taxon>
        <taxon>Pristionchus</taxon>
    </lineage>
</organism>
<evidence type="ECO:0000256" key="1">
    <source>
        <dbReference type="ARBA" id="ARBA00023157"/>
    </source>
</evidence>
<evidence type="ECO:0008006" key="4">
    <source>
        <dbReference type="Google" id="ProtNLM"/>
    </source>
</evidence>
<dbReference type="InterPro" id="IPR050976">
    <property type="entry name" value="Snaclec"/>
</dbReference>
<dbReference type="Gene3D" id="3.10.100.10">
    <property type="entry name" value="Mannose-Binding Protein A, subunit A"/>
    <property type="match status" value="1"/>
</dbReference>
<keyword evidence="3" id="KW-1185">Reference proteome</keyword>
<feature type="non-terminal residue" evidence="2">
    <location>
        <position position="1"/>
    </location>
</feature>
<reference evidence="2" key="1">
    <citation type="submission" date="2023-10" db="EMBL/GenBank/DDBJ databases">
        <title>Genome assembly of Pristionchus species.</title>
        <authorList>
            <person name="Yoshida K."/>
            <person name="Sommer R.J."/>
        </authorList>
    </citation>
    <scope>NUCLEOTIDE SEQUENCE</scope>
    <source>
        <strain evidence="2">RS0144</strain>
    </source>
</reference>
<dbReference type="EMBL" id="BTSX01000005">
    <property type="protein sequence ID" value="GMS98084.1"/>
    <property type="molecule type" value="Genomic_DNA"/>
</dbReference>
<dbReference type="InterPro" id="IPR016187">
    <property type="entry name" value="CTDL_fold"/>
</dbReference>
<dbReference type="PANTHER" id="PTHR22991">
    <property type="entry name" value="PROTEIN CBG13490"/>
    <property type="match status" value="1"/>
</dbReference>
<dbReference type="PANTHER" id="PTHR22991:SF40">
    <property type="entry name" value="PROTEIN CBG13490"/>
    <property type="match status" value="1"/>
</dbReference>
<accession>A0AAV5TUG5</accession>
<dbReference type="Proteomes" id="UP001432027">
    <property type="component" value="Unassembled WGS sequence"/>
</dbReference>
<comment type="caution">
    <text evidence="2">The sequence shown here is derived from an EMBL/GenBank/DDBJ whole genome shotgun (WGS) entry which is preliminary data.</text>
</comment>
<feature type="non-terminal residue" evidence="2">
    <location>
        <position position="180"/>
    </location>
</feature>
<dbReference type="InterPro" id="IPR016186">
    <property type="entry name" value="C-type_lectin-like/link_sf"/>
</dbReference>
<protein>
    <recommendedName>
        <fullName evidence="4">C-type lectin</fullName>
    </recommendedName>
</protein>
<dbReference type="SUPFAM" id="SSF56436">
    <property type="entry name" value="C-type lectin-like"/>
    <property type="match status" value="1"/>
</dbReference>
<gene>
    <name evidence="2" type="ORF">PENTCL1PPCAC_20259</name>
</gene>
<evidence type="ECO:0000313" key="3">
    <source>
        <dbReference type="Proteomes" id="UP001432027"/>
    </source>
</evidence>